<dbReference type="PRINTS" id="PR00974">
    <property type="entry name" value="RIBOSOMALS18"/>
</dbReference>
<dbReference type="PANTHER" id="PTHR13479">
    <property type="entry name" value="30S RIBOSOMAL PROTEIN S18"/>
    <property type="match status" value="1"/>
</dbReference>
<evidence type="ECO:0000313" key="7">
    <source>
        <dbReference type="EMBL" id="KKR41462.1"/>
    </source>
</evidence>
<comment type="caution">
    <text evidence="7">The sequence shown here is derived from an EMBL/GenBank/DDBJ whole genome shotgun (WGS) entry which is preliminary data.</text>
</comment>
<keyword evidence="3 4" id="KW-0687">Ribonucleoprotein</keyword>
<organism evidence="7 8">
    <name type="scientific">Candidatus Daviesbacteria bacterium GW2011_GWC2_40_12</name>
    <dbReference type="NCBI Taxonomy" id="1618431"/>
    <lineage>
        <taxon>Bacteria</taxon>
        <taxon>Candidatus Daviesiibacteriota</taxon>
    </lineage>
</organism>
<proteinExistence type="inferred from homology"/>
<evidence type="ECO:0000256" key="3">
    <source>
        <dbReference type="ARBA" id="ARBA00023274"/>
    </source>
</evidence>
<evidence type="ECO:0000256" key="4">
    <source>
        <dbReference type="HAMAP-Rule" id="MF_00270"/>
    </source>
</evidence>
<comment type="function">
    <text evidence="4">Binds as a heterodimer with protein bS6 to the central domain of the 16S rRNA, where it helps stabilize the platform of the 30S subunit.</text>
</comment>
<dbReference type="GO" id="GO:0022627">
    <property type="term" value="C:cytosolic small ribosomal subunit"/>
    <property type="evidence" value="ECO:0007669"/>
    <property type="project" value="TreeGrafter"/>
</dbReference>
<gene>
    <name evidence="4" type="primary">rpsR</name>
    <name evidence="7" type="ORF">UT77_C0011G0033</name>
</gene>
<keyword evidence="4" id="KW-0699">rRNA-binding</keyword>
<keyword evidence="4" id="KW-0694">RNA-binding</keyword>
<accession>A0A0G0TU86</accession>
<dbReference type="GO" id="GO:0070181">
    <property type="term" value="F:small ribosomal subunit rRNA binding"/>
    <property type="evidence" value="ECO:0007669"/>
    <property type="project" value="TreeGrafter"/>
</dbReference>
<comment type="similarity">
    <text evidence="1 4 5">Belongs to the bacterial ribosomal protein bS18 family.</text>
</comment>
<evidence type="ECO:0000256" key="5">
    <source>
        <dbReference type="RuleBase" id="RU003910"/>
    </source>
</evidence>
<feature type="compositionally biased region" description="Basic and acidic residues" evidence="6">
    <location>
        <begin position="21"/>
        <end position="33"/>
    </location>
</feature>
<dbReference type="InterPro" id="IPR036870">
    <property type="entry name" value="Ribosomal_bS18_sf"/>
</dbReference>
<dbReference type="HAMAP" id="MF_00270">
    <property type="entry name" value="Ribosomal_bS18"/>
    <property type="match status" value="1"/>
</dbReference>
<evidence type="ECO:0000313" key="8">
    <source>
        <dbReference type="Proteomes" id="UP000034881"/>
    </source>
</evidence>
<dbReference type="Gene3D" id="4.10.640.10">
    <property type="entry name" value="Ribosomal protein S18"/>
    <property type="match status" value="1"/>
</dbReference>
<feature type="region of interest" description="Disordered" evidence="6">
    <location>
        <begin position="17"/>
        <end position="54"/>
    </location>
</feature>
<dbReference type="GO" id="GO:0003735">
    <property type="term" value="F:structural constituent of ribosome"/>
    <property type="evidence" value="ECO:0007669"/>
    <property type="project" value="InterPro"/>
</dbReference>
<dbReference type="NCBIfam" id="TIGR00165">
    <property type="entry name" value="S18"/>
    <property type="match status" value="1"/>
</dbReference>
<dbReference type="GO" id="GO:0006412">
    <property type="term" value="P:translation"/>
    <property type="evidence" value="ECO:0007669"/>
    <property type="project" value="UniProtKB-UniRule"/>
</dbReference>
<name>A0A0G0TU86_9BACT</name>
<evidence type="ECO:0000256" key="2">
    <source>
        <dbReference type="ARBA" id="ARBA00022980"/>
    </source>
</evidence>
<evidence type="ECO:0000256" key="6">
    <source>
        <dbReference type="SAM" id="MobiDB-lite"/>
    </source>
</evidence>
<dbReference type="SUPFAM" id="SSF46911">
    <property type="entry name" value="Ribosomal protein S18"/>
    <property type="match status" value="1"/>
</dbReference>
<reference evidence="7 8" key="1">
    <citation type="journal article" date="2015" name="Nature">
        <title>rRNA introns, odd ribosomes, and small enigmatic genomes across a large radiation of phyla.</title>
        <authorList>
            <person name="Brown C.T."/>
            <person name="Hug L.A."/>
            <person name="Thomas B.C."/>
            <person name="Sharon I."/>
            <person name="Castelle C.J."/>
            <person name="Singh A."/>
            <person name="Wilkins M.J."/>
            <person name="Williams K.H."/>
            <person name="Banfield J.F."/>
        </authorList>
    </citation>
    <scope>NUCLEOTIDE SEQUENCE [LARGE SCALE GENOMIC DNA]</scope>
</reference>
<sequence>MAEKKITRKVISKVPGSAAAKRKEIAKESKTEELSGETVSKTDETSSARDAGRTKKVCHFCQSKSNPSYTDMAVLRRFLTDRVKIQPAVKNGLCSKHQRVITRNIKYARHLALLPFVPKV</sequence>
<dbReference type="EMBL" id="LBYB01000011">
    <property type="protein sequence ID" value="KKR41462.1"/>
    <property type="molecule type" value="Genomic_DNA"/>
</dbReference>
<dbReference type="Pfam" id="PF01084">
    <property type="entry name" value="Ribosomal_S18"/>
    <property type="match status" value="1"/>
</dbReference>
<feature type="compositionally biased region" description="Basic and acidic residues" evidence="6">
    <location>
        <begin position="40"/>
        <end position="53"/>
    </location>
</feature>
<dbReference type="Proteomes" id="UP000034881">
    <property type="component" value="Unassembled WGS sequence"/>
</dbReference>
<dbReference type="InterPro" id="IPR001648">
    <property type="entry name" value="Ribosomal_bS18"/>
</dbReference>
<evidence type="ECO:0000256" key="1">
    <source>
        <dbReference type="ARBA" id="ARBA00005589"/>
    </source>
</evidence>
<comment type="subunit">
    <text evidence="4">Part of the 30S ribosomal subunit. Forms a tight heterodimer with protein bS6.</text>
</comment>
<dbReference type="PANTHER" id="PTHR13479:SF40">
    <property type="entry name" value="SMALL RIBOSOMAL SUBUNIT PROTEIN BS18M"/>
    <property type="match status" value="1"/>
</dbReference>
<protein>
    <recommendedName>
        <fullName evidence="4">Small ribosomal subunit protein bS18</fullName>
    </recommendedName>
</protein>
<keyword evidence="2 4" id="KW-0689">Ribosomal protein</keyword>
<dbReference type="AlphaFoldDB" id="A0A0G0TU86"/>